<keyword evidence="1" id="KW-0472">Membrane</keyword>
<keyword evidence="3" id="KW-1185">Reference proteome</keyword>
<keyword evidence="1" id="KW-1133">Transmembrane helix</keyword>
<dbReference type="AlphaFoldDB" id="A0AAP0E8G5"/>
<comment type="caution">
    <text evidence="2">The sequence shown here is derived from an EMBL/GenBank/DDBJ whole genome shotgun (WGS) entry which is preliminary data.</text>
</comment>
<evidence type="ECO:0000256" key="1">
    <source>
        <dbReference type="SAM" id="Phobius"/>
    </source>
</evidence>
<evidence type="ECO:0000313" key="3">
    <source>
        <dbReference type="Proteomes" id="UP001420932"/>
    </source>
</evidence>
<gene>
    <name evidence="2" type="ORF">Syun_029699</name>
</gene>
<evidence type="ECO:0000313" key="2">
    <source>
        <dbReference type="EMBL" id="KAK9087305.1"/>
    </source>
</evidence>
<accession>A0AAP0E8G5</accession>
<organism evidence="2 3">
    <name type="scientific">Stephania yunnanensis</name>
    <dbReference type="NCBI Taxonomy" id="152371"/>
    <lineage>
        <taxon>Eukaryota</taxon>
        <taxon>Viridiplantae</taxon>
        <taxon>Streptophyta</taxon>
        <taxon>Embryophyta</taxon>
        <taxon>Tracheophyta</taxon>
        <taxon>Spermatophyta</taxon>
        <taxon>Magnoliopsida</taxon>
        <taxon>Ranunculales</taxon>
        <taxon>Menispermaceae</taxon>
        <taxon>Menispermoideae</taxon>
        <taxon>Cissampelideae</taxon>
        <taxon>Stephania</taxon>
    </lineage>
</organism>
<dbReference type="Proteomes" id="UP001420932">
    <property type="component" value="Unassembled WGS sequence"/>
</dbReference>
<name>A0AAP0E8G5_9MAGN</name>
<dbReference type="EMBL" id="JBBNAF010000013">
    <property type="protein sequence ID" value="KAK9087305.1"/>
    <property type="molecule type" value="Genomic_DNA"/>
</dbReference>
<reference evidence="2 3" key="1">
    <citation type="submission" date="2024-01" db="EMBL/GenBank/DDBJ databases">
        <title>Genome assemblies of Stephania.</title>
        <authorList>
            <person name="Yang L."/>
        </authorList>
    </citation>
    <scope>NUCLEOTIDE SEQUENCE [LARGE SCALE GENOMIC DNA]</scope>
    <source>
        <strain evidence="2">YNDBR</strain>
        <tissue evidence="2">Leaf</tissue>
    </source>
</reference>
<sequence length="54" mass="5965">MLIKVNIRIQLVRRRIAVIMLIIGDFLLASPSSLWANVAIFHGLQSGHPIGVSE</sequence>
<feature type="transmembrane region" description="Helical" evidence="1">
    <location>
        <begin position="16"/>
        <end position="36"/>
    </location>
</feature>
<proteinExistence type="predicted"/>
<keyword evidence="1" id="KW-0812">Transmembrane</keyword>
<protein>
    <submittedName>
        <fullName evidence="2">Uncharacterized protein</fullName>
    </submittedName>
</protein>